<evidence type="ECO:0000313" key="1">
    <source>
        <dbReference type="EMBL" id="MBW29920.1"/>
    </source>
</evidence>
<accession>A0A2M3ZN93</accession>
<proteinExistence type="predicted"/>
<reference evidence="1" key="1">
    <citation type="submission" date="2018-01" db="EMBL/GenBank/DDBJ databases">
        <title>An insight into the sialome of Amazonian anophelines.</title>
        <authorList>
            <person name="Ribeiro J.M."/>
            <person name="Scarpassa V."/>
            <person name="Calvo E."/>
        </authorList>
    </citation>
    <scope>NUCLEOTIDE SEQUENCE</scope>
    <source>
        <tissue evidence="1">Salivary glands</tissue>
    </source>
</reference>
<name>A0A2M3ZN93_9DIPT</name>
<protein>
    <submittedName>
        <fullName evidence="1">Putative secreted peptide</fullName>
    </submittedName>
</protein>
<dbReference type="EMBL" id="GGFM01009169">
    <property type="protein sequence ID" value="MBW29920.1"/>
    <property type="molecule type" value="Transcribed_RNA"/>
</dbReference>
<organism evidence="1">
    <name type="scientific">Anopheles braziliensis</name>
    <dbReference type="NCBI Taxonomy" id="58242"/>
    <lineage>
        <taxon>Eukaryota</taxon>
        <taxon>Metazoa</taxon>
        <taxon>Ecdysozoa</taxon>
        <taxon>Arthropoda</taxon>
        <taxon>Hexapoda</taxon>
        <taxon>Insecta</taxon>
        <taxon>Pterygota</taxon>
        <taxon>Neoptera</taxon>
        <taxon>Endopterygota</taxon>
        <taxon>Diptera</taxon>
        <taxon>Nematocera</taxon>
        <taxon>Culicoidea</taxon>
        <taxon>Culicidae</taxon>
        <taxon>Anophelinae</taxon>
        <taxon>Anopheles</taxon>
    </lineage>
</organism>
<sequence>MPSSRLTTTTDDAVLMLLSGVLLRCYAKRYPTVHQCNGRIDGPFGWIGARAHLIVFDELQLLGLLDRFNDDANVRRERLYSVERGNQRHRQESFTVHLSSQIKVSVQIILAKVIFNLGFYTLLDA</sequence>
<dbReference type="AlphaFoldDB" id="A0A2M3ZN93"/>